<dbReference type="GO" id="GO:0005524">
    <property type="term" value="F:ATP binding"/>
    <property type="evidence" value="ECO:0007669"/>
    <property type="project" value="UniProtKB-KW"/>
</dbReference>
<evidence type="ECO:0008006" key="10">
    <source>
        <dbReference type="Google" id="ProtNLM"/>
    </source>
</evidence>
<evidence type="ECO:0000313" key="9">
    <source>
        <dbReference type="Proteomes" id="UP000281594"/>
    </source>
</evidence>
<dbReference type="EMBL" id="QYCY01000002">
    <property type="protein sequence ID" value="RLV76124.1"/>
    <property type="molecule type" value="Genomic_DNA"/>
</dbReference>
<dbReference type="Pfam" id="PF13193">
    <property type="entry name" value="AMP-binding_C"/>
    <property type="match status" value="1"/>
</dbReference>
<dbReference type="Proteomes" id="UP000281594">
    <property type="component" value="Unassembled WGS sequence"/>
</dbReference>
<evidence type="ECO:0000256" key="4">
    <source>
        <dbReference type="ARBA" id="ARBA00022840"/>
    </source>
</evidence>
<dbReference type="AlphaFoldDB" id="A0A0A0N390"/>
<comment type="similarity">
    <text evidence="1">Belongs to the ATP-dependent AMP-binding enzyme family.</text>
</comment>
<accession>A0A0A0N390</accession>
<dbReference type="InterPro" id="IPR020845">
    <property type="entry name" value="AMP-binding_CS"/>
</dbReference>
<dbReference type="PROSITE" id="PS00455">
    <property type="entry name" value="AMP_BINDING"/>
    <property type="match status" value="1"/>
</dbReference>
<feature type="domain" description="AMP-binding enzyme C-terminal" evidence="7">
    <location>
        <begin position="444"/>
        <end position="516"/>
    </location>
</feature>
<evidence type="ECO:0000313" key="8">
    <source>
        <dbReference type="EMBL" id="RLV76124.1"/>
    </source>
</evidence>
<dbReference type="Pfam" id="PF00501">
    <property type="entry name" value="AMP-binding"/>
    <property type="match status" value="1"/>
</dbReference>
<keyword evidence="4" id="KW-0067">ATP-binding</keyword>
<organism evidence="8 9">
    <name type="scientific">Streptomyces rapamycinicus (strain ATCC 29253 / DSM 41530 / NRRL 5491 / AYB-994)</name>
    <name type="common">Streptomyces hygroscopicus (strain ATCC 29253)</name>
    <dbReference type="NCBI Taxonomy" id="1343740"/>
    <lineage>
        <taxon>Bacteria</taxon>
        <taxon>Bacillati</taxon>
        <taxon>Actinomycetota</taxon>
        <taxon>Actinomycetes</taxon>
        <taxon>Kitasatosporales</taxon>
        <taxon>Streptomycetaceae</taxon>
        <taxon>Streptomyces</taxon>
        <taxon>Streptomyces violaceusniger group</taxon>
    </lineage>
</organism>
<dbReference type="PANTHER" id="PTHR43107">
    <property type="entry name" value="LONG-CHAIN FATTY ACID TRANSPORT PROTEIN"/>
    <property type="match status" value="1"/>
</dbReference>
<dbReference type="eggNOG" id="COG0318">
    <property type="taxonomic scope" value="Bacteria"/>
</dbReference>
<dbReference type="Gene3D" id="3.30.300.30">
    <property type="match status" value="1"/>
</dbReference>
<proteinExistence type="inferred from homology"/>
<dbReference type="InterPro" id="IPR000873">
    <property type="entry name" value="AMP-dep_synth/lig_dom"/>
</dbReference>
<dbReference type="KEGG" id="src:M271_00800"/>
<protein>
    <recommendedName>
        <fullName evidence="10">ATP-dependent acyl-CoA ligase</fullName>
    </recommendedName>
</protein>
<dbReference type="GO" id="GO:0044539">
    <property type="term" value="P:long-chain fatty acid import into cell"/>
    <property type="evidence" value="ECO:0007669"/>
    <property type="project" value="TreeGrafter"/>
</dbReference>
<dbReference type="PANTHER" id="PTHR43107:SF15">
    <property type="entry name" value="FATTY ACID TRANSPORT PROTEIN 3, ISOFORM A"/>
    <property type="match status" value="1"/>
</dbReference>
<dbReference type="GO" id="GO:0005886">
    <property type="term" value="C:plasma membrane"/>
    <property type="evidence" value="ECO:0007669"/>
    <property type="project" value="TreeGrafter"/>
</dbReference>
<keyword evidence="2" id="KW-0436">Ligase</keyword>
<sequence>MNPPVRPAAAASPSPLTYVGDPDEATTLGDILRTRATLSPEATCLTLDATVRTYADMLAAAEQAAAALSALGIRQGSKVAALLPNSTEFLDIWFGASLLGAVFVPINTGLKGEGLRYIIEHSEAEFIALDASLVDALTAAVPVGHGPQHRYIRGRTDPPPGYESLAALLAGAHRPARPCAISPGDLASILYTSGTTGLPKGVMNCHNSFAVAAHEYTRRYVRIRQDDVLYTSLPLFHANAQSLTAVGSLVSGRPMVVARRFSASRFFDDIRTHRATVFNYIGAMLTILAKQPERTDDADNPLRLAIGGAAPADLWRAFEKRFGLTVLEIYGLTESATFCLASPPEDIRTGMIGKETSWSQVKIVGPDGDTLPDGQAGEIAIRSKKPDTMFLGYYKNEEATRKAVRAGWFHSGDRGRRDKDGYFVFLDRLKDSIRRRGENISSYEVERIVNTHPQVTESAVIGVPSDLGEEDIMLIVVAKDGDIDCDKLIEFCRQRMAEFMVPRYIRRVAHLPKTATQRVEKYVLRQDGTKDAWDRYSNSTPASTPPVPPHPQQQEIG</sequence>
<dbReference type="RefSeq" id="WP_020865193.1">
    <property type="nucleotide sequence ID" value="NC_022785.1"/>
</dbReference>
<evidence type="ECO:0000256" key="2">
    <source>
        <dbReference type="ARBA" id="ARBA00022598"/>
    </source>
</evidence>
<evidence type="ECO:0000259" key="7">
    <source>
        <dbReference type="Pfam" id="PF13193"/>
    </source>
</evidence>
<evidence type="ECO:0000259" key="6">
    <source>
        <dbReference type="Pfam" id="PF00501"/>
    </source>
</evidence>
<dbReference type="GO" id="GO:0004467">
    <property type="term" value="F:long-chain fatty acid-CoA ligase activity"/>
    <property type="evidence" value="ECO:0007669"/>
    <property type="project" value="TreeGrafter"/>
</dbReference>
<dbReference type="Gene3D" id="3.40.50.12780">
    <property type="entry name" value="N-terminal domain of ligase-like"/>
    <property type="match status" value="1"/>
</dbReference>
<keyword evidence="3" id="KW-0547">Nucleotide-binding</keyword>
<dbReference type="InterPro" id="IPR045851">
    <property type="entry name" value="AMP-bd_C_sf"/>
</dbReference>
<evidence type="ECO:0000256" key="3">
    <source>
        <dbReference type="ARBA" id="ARBA00022741"/>
    </source>
</evidence>
<reference evidence="8 9" key="1">
    <citation type="journal article" date="2018" name="J. Biol. Chem.">
        <title>Discovery of the actinoplanic acid pathway in Streptomyces rapamycinicus reveals a genetically conserved synergism with rapamycin.</title>
        <authorList>
            <person name="Mrak P."/>
            <person name="Krastel P."/>
            <person name="Pivk Lukancic P."/>
            <person name="Tao J."/>
            <person name="Pistorius D."/>
            <person name="Moore C.M."/>
        </authorList>
    </citation>
    <scope>NUCLEOTIDE SEQUENCE [LARGE SCALE GENOMIC DNA]</scope>
    <source>
        <strain evidence="8 9">NRRL 5491</strain>
    </source>
</reference>
<dbReference type="SUPFAM" id="SSF56801">
    <property type="entry name" value="Acetyl-CoA synthetase-like"/>
    <property type="match status" value="1"/>
</dbReference>
<name>A0A0A0N390_STRRN</name>
<feature type="domain" description="AMP-dependent synthetase/ligase" evidence="6">
    <location>
        <begin position="33"/>
        <end position="394"/>
    </location>
</feature>
<comment type="caution">
    <text evidence="8">The sequence shown here is derived from an EMBL/GenBank/DDBJ whole genome shotgun (WGS) entry which is preliminary data.</text>
</comment>
<dbReference type="GO" id="GO:0005324">
    <property type="term" value="F:long-chain fatty acid transmembrane transporter activity"/>
    <property type="evidence" value="ECO:0007669"/>
    <property type="project" value="TreeGrafter"/>
</dbReference>
<dbReference type="STRING" id="1343740.M271_00800"/>
<evidence type="ECO:0000256" key="1">
    <source>
        <dbReference type="ARBA" id="ARBA00006432"/>
    </source>
</evidence>
<evidence type="ECO:0000256" key="5">
    <source>
        <dbReference type="SAM" id="MobiDB-lite"/>
    </source>
</evidence>
<feature type="region of interest" description="Disordered" evidence="5">
    <location>
        <begin position="530"/>
        <end position="557"/>
    </location>
</feature>
<dbReference type="InterPro" id="IPR042099">
    <property type="entry name" value="ANL_N_sf"/>
</dbReference>
<dbReference type="InterPro" id="IPR025110">
    <property type="entry name" value="AMP-bd_C"/>
</dbReference>
<gene>
    <name evidence="8" type="ORF">D3C57_142900</name>
</gene>
<dbReference type="HOGENOM" id="CLU_000022_59_0_11"/>